<name>A0ABN7WS85_GIGMA</name>
<sequence length="43" mass="4427">YVDVSDSSDGSDISNAALTAPGVKLSIEGPTMIPMVLFGCLVR</sequence>
<accession>A0ABN7WS85</accession>
<protein>
    <submittedName>
        <fullName evidence="1">10507_t:CDS:1</fullName>
    </submittedName>
</protein>
<evidence type="ECO:0000313" key="1">
    <source>
        <dbReference type="EMBL" id="CAG8838589.1"/>
    </source>
</evidence>
<keyword evidence="2" id="KW-1185">Reference proteome</keyword>
<comment type="caution">
    <text evidence="1">The sequence shown here is derived from an EMBL/GenBank/DDBJ whole genome shotgun (WGS) entry which is preliminary data.</text>
</comment>
<evidence type="ECO:0000313" key="2">
    <source>
        <dbReference type="Proteomes" id="UP000789901"/>
    </source>
</evidence>
<gene>
    <name evidence="1" type="ORF">GMARGA_LOCUS34052</name>
</gene>
<organism evidence="1 2">
    <name type="scientific">Gigaspora margarita</name>
    <dbReference type="NCBI Taxonomy" id="4874"/>
    <lineage>
        <taxon>Eukaryota</taxon>
        <taxon>Fungi</taxon>
        <taxon>Fungi incertae sedis</taxon>
        <taxon>Mucoromycota</taxon>
        <taxon>Glomeromycotina</taxon>
        <taxon>Glomeromycetes</taxon>
        <taxon>Diversisporales</taxon>
        <taxon>Gigasporaceae</taxon>
        <taxon>Gigaspora</taxon>
    </lineage>
</organism>
<dbReference type="EMBL" id="CAJVQB010058439">
    <property type="protein sequence ID" value="CAG8838589.1"/>
    <property type="molecule type" value="Genomic_DNA"/>
</dbReference>
<dbReference type="Proteomes" id="UP000789901">
    <property type="component" value="Unassembled WGS sequence"/>
</dbReference>
<feature type="non-terminal residue" evidence="1">
    <location>
        <position position="1"/>
    </location>
</feature>
<feature type="non-terminal residue" evidence="1">
    <location>
        <position position="43"/>
    </location>
</feature>
<proteinExistence type="predicted"/>
<reference evidence="1 2" key="1">
    <citation type="submission" date="2021-06" db="EMBL/GenBank/DDBJ databases">
        <authorList>
            <person name="Kallberg Y."/>
            <person name="Tangrot J."/>
            <person name="Rosling A."/>
        </authorList>
    </citation>
    <scope>NUCLEOTIDE SEQUENCE [LARGE SCALE GENOMIC DNA]</scope>
    <source>
        <strain evidence="1 2">120-4 pot B 10/14</strain>
    </source>
</reference>